<proteinExistence type="predicted"/>
<dbReference type="Proteomes" id="UP000635902">
    <property type="component" value="Unassembled WGS sequence"/>
</dbReference>
<sequence>MGAKHEELWRQTLHHAFPHGSGLRKDVSVLVEQIRKFRNRVAHHDSLLHVDVAFEMDAVFRLAHLISTDAATWMQSVDRTQQIGSTKPISNTDTVVVPAAQAWEFYEQAFAYVCQPGRYFQDVQHIAFYANQEVKQDVPKIKSRHDNITWNQSEADRLKTSTDRTERKLGAVMEQGLQNGFRHGTYQIFLLSRPTDPAHVRLKEPLQNSRDGKSSAYVRKQRYTSIHRLRHASTVWEL</sequence>
<dbReference type="RefSeq" id="WP_194557069.1">
    <property type="nucleotide sequence ID" value="NZ_JADKMY010000003.1"/>
</dbReference>
<dbReference type="EMBL" id="JADKMY010000003">
    <property type="protein sequence ID" value="MBF4554173.1"/>
    <property type="molecule type" value="Genomic_DNA"/>
</dbReference>
<accession>A0ABR9ZL75</accession>
<comment type="caution">
    <text evidence="1">The sequence shown here is derived from an EMBL/GenBank/DDBJ whole genome shotgun (WGS) entry which is preliminary data.</text>
</comment>
<evidence type="ECO:0000313" key="1">
    <source>
        <dbReference type="EMBL" id="MBF4554173.1"/>
    </source>
</evidence>
<evidence type="ECO:0008006" key="3">
    <source>
        <dbReference type="Google" id="ProtNLM"/>
    </source>
</evidence>
<evidence type="ECO:0000313" key="2">
    <source>
        <dbReference type="Proteomes" id="UP000635902"/>
    </source>
</evidence>
<reference evidence="1 2" key="1">
    <citation type="submission" date="2020-10" db="EMBL/GenBank/DDBJ databases">
        <title>Novel species in genus Corynebacterium.</title>
        <authorList>
            <person name="Zhang G."/>
        </authorList>
    </citation>
    <scope>NUCLEOTIDE SEQUENCE [LARGE SCALE GENOMIC DNA]</scope>
    <source>
        <strain evidence="1 2">DSM 45110</strain>
    </source>
</reference>
<name>A0ABR9ZL75_9CORY</name>
<organism evidence="1 2">
    <name type="scientific">Corynebacterium suicordis DSM 45110</name>
    <dbReference type="NCBI Taxonomy" id="1121369"/>
    <lineage>
        <taxon>Bacteria</taxon>
        <taxon>Bacillati</taxon>
        <taxon>Actinomycetota</taxon>
        <taxon>Actinomycetes</taxon>
        <taxon>Mycobacteriales</taxon>
        <taxon>Corynebacteriaceae</taxon>
        <taxon>Corynebacterium</taxon>
    </lineage>
</organism>
<gene>
    <name evidence="1" type="ORF">IRY30_08850</name>
</gene>
<protein>
    <recommendedName>
        <fullName evidence="3">Abi-like protein</fullName>
    </recommendedName>
</protein>
<keyword evidence="2" id="KW-1185">Reference proteome</keyword>